<keyword evidence="4" id="KW-0804">Transcription</keyword>
<dbReference type="InterPro" id="IPR014284">
    <property type="entry name" value="RNA_pol_sigma-70_dom"/>
</dbReference>
<keyword evidence="2" id="KW-0805">Transcription regulation</keyword>
<reference evidence="7 8" key="1">
    <citation type="journal article" date="2011" name="J. Bacteriol.">
        <title>Whole-genome shotgun sequencing of the sulfur-oxidizing chemoautotroph Tetrathiobacter kashmirensis.</title>
        <authorList>
            <person name="Ghosh W."/>
            <person name="George A."/>
            <person name="Agarwal A."/>
            <person name="Raj P."/>
            <person name="Alam M."/>
            <person name="Pyne P."/>
            <person name="Das Gupta S.K."/>
        </authorList>
    </citation>
    <scope>NUCLEOTIDE SEQUENCE [LARGE SCALE GENOMIC DNA]</scope>
    <source>
        <strain evidence="7 8">WT001</strain>
    </source>
</reference>
<keyword evidence="8" id="KW-1185">Reference proteome</keyword>
<dbReference type="Pfam" id="PF08281">
    <property type="entry name" value="Sigma70_r4_2"/>
    <property type="match status" value="1"/>
</dbReference>
<dbReference type="RefSeq" id="WP_014750235.1">
    <property type="nucleotide sequence ID" value="NC_017964.1"/>
</dbReference>
<dbReference type="Pfam" id="PF04542">
    <property type="entry name" value="Sigma70_r2"/>
    <property type="match status" value="1"/>
</dbReference>
<dbReference type="GO" id="GO:0006352">
    <property type="term" value="P:DNA-templated transcription initiation"/>
    <property type="evidence" value="ECO:0007669"/>
    <property type="project" value="InterPro"/>
</dbReference>
<accession>I3UAV6</accession>
<dbReference type="NCBIfam" id="NF009189">
    <property type="entry name" value="PRK12537.1"/>
    <property type="match status" value="1"/>
</dbReference>
<evidence type="ECO:0000259" key="6">
    <source>
        <dbReference type="Pfam" id="PF08281"/>
    </source>
</evidence>
<dbReference type="HOGENOM" id="CLU_047691_9_3_4"/>
<dbReference type="InterPro" id="IPR036388">
    <property type="entry name" value="WH-like_DNA-bd_sf"/>
</dbReference>
<keyword evidence="3" id="KW-0731">Sigma factor</keyword>
<dbReference type="KEGG" id="aka:TKWG_09010"/>
<evidence type="ECO:0000256" key="4">
    <source>
        <dbReference type="ARBA" id="ARBA00023163"/>
    </source>
</evidence>
<evidence type="ECO:0000256" key="2">
    <source>
        <dbReference type="ARBA" id="ARBA00023015"/>
    </source>
</evidence>
<dbReference type="PANTHER" id="PTHR43133">
    <property type="entry name" value="RNA POLYMERASE ECF-TYPE SIGMA FACTO"/>
    <property type="match status" value="1"/>
</dbReference>
<sequence>MVVPPVQQRIQPGNRVTVTPASDSFDYEAALAACAAGQRDALLQIYNHEGGRLLGVVLRIVRDKAMAEDIVHDTCIKIWTGASGFDPAKGTGRGWIYSVARHLALNAVRDTSRNIDLDDDAATALNDKASLEAWNDMTDSFAWETSQGRITYCLEQLEPVRRNCILHAYVDGFSHREIAERLNAPLGTIKAWIKRSLAALRECLT</sequence>
<dbReference type="Gene3D" id="1.10.10.10">
    <property type="entry name" value="Winged helix-like DNA-binding domain superfamily/Winged helix DNA-binding domain"/>
    <property type="match status" value="1"/>
</dbReference>
<dbReference type="InterPro" id="IPR039425">
    <property type="entry name" value="RNA_pol_sigma-70-like"/>
</dbReference>
<evidence type="ECO:0000256" key="3">
    <source>
        <dbReference type="ARBA" id="ARBA00023082"/>
    </source>
</evidence>
<dbReference type="OrthoDB" id="9784272at2"/>
<dbReference type="InterPro" id="IPR007627">
    <property type="entry name" value="RNA_pol_sigma70_r2"/>
</dbReference>
<evidence type="ECO:0000313" key="7">
    <source>
        <dbReference type="EMBL" id="AFK62144.1"/>
    </source>
</evidence>
<comment type="similarity">
    <text evidence="1">Belongs to the sigma-70 factor family. ECF subfamily.</text>
</comment>
<dbReference type="InterPro" id="IPR013324">
    <property type="entry name" value="RNA_pol_sigma_r3/r4-like"/>
</dbReference>
<dbReference type="EMBL" id="CP003555">
    <property type="protein sequence ID" value="AFK62144.1"/>
    <property type="molecule type" value="Genomic_DNA"/>
</dbReference>
<dbReference type="NCBIfam" id="TIGR02937">
    <property type="entry name" value="sigma70-ECF"/>
    <property type="match status" value="1"/>
</dbReference>
<proteinExistence type="inferred from homology"/>
<dbReference type="InterPro" id="IPR013325">
    <property type="entry name" value="RNA_pol_sigma_r2"/>
</dbReference>
<feature type="domain" description="RNA polymerase sigma factor 70 region 4 type 2" evidence="6">
    <location>
        <begin position="149"/>
        <end position="200"/>
    </location>
</feature>
<feature type="domain" description="RNA polymerase sigma-70 region 2" evidence="5">
    <location>
        <begin position="46"/>
        <end position="113"/>
    </location>
</feature>
<dbReference type="Proteomes" id="UP000005267">
    <property type="component" value="Chromosome"/>
</dbReference>
<protein>
    <submittedName>
        <fullName evidence="7">RNA polymerase sigma factor</fullName>
    </submittedName>
</protein>
<dbReference type="PANTHER" id="PTHR43133:SF62">
    <property type="entry name" value="RNA POLYMERASE SIGMA FACTOR SIGZ"/>
    <property type="match status" value="1"/>
</dbReference>
<dbReference type="GO" id="GO:0003677">
    <property type="term" value="F:DNA binding"/>
    <property type="evidence" value="ECO:0007669"/>
    <property type="project" value="InterPro"/>
</dbReference>
<organism evidence="7 8">
    <name type="scientific">Advenella kashmirensis (strain DSM 17095 / LMG 22695 / WT001)</name>
    <name type="common">Tetrathiobacter kashmirensis</name>
    <dbReference type="NCBI Taxonomy" id="1036672"/>
    <lineage>
        <taxon>Bacteria</taxon>
        <taxon>Pseudomonadati</taxon>
        <taxon>Pseudomonadota</taxon>
        <taxon>Betaproteobacteria</taxon>
        <taxon>Burkholderiales</taxon>
        <taxon>Alcaligenaceae</taxon>
    </lineage>
</organism>
<dbReference type="Gene3D" id="1.10.1740.10">
    <property type="match status" value="1"/>
</dbReference>
<dbReference type="STRING" id="1036672.TKWG_09010"/>
<dbReference type="AlphaFoldDB" id="I3UAV6"/>
<dbReference type="GO" id="GO:0016987">
    <property type="term" value="F:sigma factor activity"/>
    <property type="evidence" value="ECO:0007669"/>
    <property type="project" value="UniProtKB-KW"/>
</dbReference>
<evidence type="ECO:0000313" key="8">
    <source>
        <dbReference type="Proteomes" id="UP000005267"/>
    </source>
</evidence>
<dbReference type="InterPro" id="IPR013249">
    <property type="entry name" value="RNA_pol_sigma70_r4_t2"/>
</dbReference>
<evidence type="ECO:0000259" key="5">
    <source>
        <dbReference type="Pfam" id="PF04542"/>
    </source>
</evidence>
<name>I3UAV6_ADVKW</name>
<dbReference type="SUPFAM" id="SSF88659">
    <property type="entry name" value="Sigma3 and sigma4 domains of RNA polymerase sigma factors"/>
    <property type="match status" value="1"/>
</dbReference>
<gene>
    <name evidence="7" type="ordered locus">TKWG_09010</name>
</gene>
<reference evidence="8" key="2">
    <citation type="journal article" date="2013" name="PLoS ONE">
        <title>Genome implosion elicits host-confinement in Alcaligenaceae: evidence from the comparative genomics of Tetrathiobacter kashmirensis, a pathogen in the making.</title>
        <authorList>
            <person name="Ghosh W."/>
            <person name="Alam M."/>
            <person name="Roy C."/>
            <person name="Pyne P."/>
            <person name="George A."/>
            <person name="Chakraborty R."/>
            <person name="Majumder S."/>
            <person name="Agarwal A."/>
            <person name="Chakraborty S."/>
            <person name="Majumdar S."/>
            <person name="Gupta S.K."/>
        </authorList>
    </citation>
    <scope>NUCLEOTIDE SEQUENCE [LARGE SCALE GENOMIC DNA]</scope>
    <source>
        <strain evidence="8">WT001</strain>
    </source>
</reference>
<dbReference type="CDD" id="cd06171">
    <property type="entry name" value="Sigma70_r4"/>
    <property type="match status" value="1"/>
</dbReference>
<dbReference type="SUPFAM" id="SSF88946">
    <property type="entry name" value="Sigma2 domain of RNA polymerase sigma factors"/>
    <property type="match status" value="1"/>
</dbReference>
<evidence type="ECO:0000256" key="1">
    <source>
        <dbReference type="ARBA" id="ARBA00010641"/>
    </source>
</evidence>